<dbReference type="Pfam" id="PF00573">
    <property type="entry name" value="Ribosomal_L4"/>
    <property type="match status" value="1"/>
</dbReference>
<keyword evidence="5" id="KW-1185">Reference proteome</keyword>
<dbReference type="Gene3D" id="3.40.1370.10">
    <property type="match status" value="1"/>
</dbReference>
<keyword evidence="2" id="KW-0689">Ribosomal protein</keyword>
<gene>
    <name evidence="4" type="ORF">GCM10008933_04400</name>
</gene>
<evidence type="ECO:0000313" key="4">
    <source>
        <dbReference type="EMBL" id="GAA0376306.1"/>
    </source>
</evidence>
<dbReference type="InterPro" id="IPR023574">
    <property type="entry name" value="Ribosomal_uL4_dom_sf"/>
</dbReference>
<dbReference type="Proteomes" id="UP001500340">
    <property type="component" value="Unassembled WGS sequence"/>
</dbReference>
<evidence type="ECO:0000313" key="5">
    <source>
        <dbReference type="Proteomes" id="UP001500340"/>
    </source>
</evidence>
<comment type="caution">
    <text evidence="4">The sequence shown here is derived from an EMBL/GenBank/DDBJ whole genome shotgun (WGS) entry which is preliminary data.</text>
</comment>
<evidence type="ECO:0000256" key="1">
    <source>
        <dbReference type="ARBA" id="ARBA00010528"/>
    </source>
</evidence>
<name>A0ABN0XYP0_9BACL</name>
<dbReference type="RefSeq" id="WP_343856916.1">
    <property type="nucleotide sequence ID" value="NZ_BAAACX010000004.1"/>
</dbReference>
<protein>
    <recommendedName>
        <fullName evidence="6">50S ribosomal protein L4</fullName>
    </recommendedName>
</protein>
<reference evidence="4 5" key="1">
    <citation type="journal article" date="2019" name="Int. J. Syst. Evol. Microbiol.">
        <title>The Global Catalogue of Microorganisms (GCM) 10K type strain sequencing project: providing services to taxonomists for standard genome sequencing and annotation.</title>
        <authorList>
            <consortium name="The Broad Institute Genomics Platform"/>
            <consortium name="The Broad Institute Genome Sequencing Center for Infectious Disease"/>
            <person name="Wu L."/>
            <person name="Ma J."/>
        </authorList>
    </citation>
    <scope>NUCLEOTIDE SEQUENCE [LARGE SCALE GENOMIC DNA]</scope>
    <source>
        <strain evidence="4 5">JCM 12774</strain>
    </source>
</reference>
<evidence type="ECO:0000256" key="3">
    <source>
        <dbReference type="ARBA" id="ARBA00023274"/>
    </source>
</evidence>
<dbReference type="InterPro" id="IPR002136">
    <property type="entry name" value="Ribosomal_uL4"/>
</dbReference>
<dbReference type="SUPFAM" id="SSF52166">
    <property type="entry name" value="Ribosomal protein L4"/>
    <property type="match status" value="1"/>
</dbReference>
<keyword evidence="3" id="KW-0687">Ribonucleoprotein</keyword>
<accession>A0ABN0XYP0</accession>
<dbReference type="EMBL" id="BAAACX010000004">
    <property type="protein sequence ID" value="GAA0376306.1"/>
    <property type="molecule type" value="Genomic_DNA"/>
</dbReference>
<evidence type="ECO:0008006" key="6">
    <source>
        <dbReference type="Google" id="ProtNLM"/>
    </source>
</evidence>
<evidence type="ECO:0000256" key="2">
    <source>
        <dbReference type="ARBA" id="ARBA00022980"/>
    </source>
</evidence>
<comment type="similarity">
    <text evidence="1">Belongs to the universal ribosomal protein uL4 family.</text>
</comment>
<proteinExistence type="inferred from homology"/>
<sequence>MINNFVIKSANNIPGVETTVADSINVYNVLNCDKLIIAKEAVNIITEMYS</sequence>
<organism evidence="4 5">
    <name type="scientific">Paenibacillus motobuensis</name>
    <dbReference type="NCBI Taxonomy" id="295324"/>
    <lineage>
        <taxon>Bacteria</taxon>
        <taxon>Bacillati</taxon>
        <taxon>Bacillota</taxon>
        <taxon>Bacilli</taxon>
        <taxon>Bacillales</taxon>
        <taxon>Paenibacillaceae</taxon>
        <taxon>Paenibacillus</taxon>
    </lineage>
</organism>